<dbReference type="InterPro" id="IPR002328">
    <property type="entry name" value="ADH_Zn_CS"/>
</dbReference>
<feature type="domain" description="Alcohol dehydrogenase-like N-terminal" evidence="9">
    <location>
        <begin position="29"/>
        <end position="152"/>
    </location>
</feature>
<dbReference type="InterPro" id="IPR013149">
    <property type="entry name" value="ADH-like_C"/>
</dbReference>
<evidence type="ECO:0000313" key="11">
    <source>
        <dbReference type="Proteomes" id="UP000233786"/>
    </source>
</evidence>
<dbReference type="GO" id="GO:0005829">
    <property type="term" value="C:cytosol"/>
    <property type="evidence" value="ECO:0007669"/>
    <property type="project" value="TreeGrafter"/>
</dbReference>
<evidence type="ECO:0000256" key="4">
    <source>
        <dbReference type="ARBA" id="ARBA00022833"/>
    </source>
</evidence>
<evidence type="ECO:0000256" key="1">
    <source>
        <dbReference type="ARBA" id="ARBA00001947"/>
    </source>
</evidence>
<dbReference type="GO" id="GO:0046294">
    <property type="term" value="P:formaldehyde catabolic process"/>
    <property type="evidence" value="ECO:0007669"/>
    <property type="project" value="TreeGrafter"/>
</dbReference>
<accession>A0A2N3Y0L1</accession>
<evidence type="ECO:0000259" key="9">
    <source>
        <dbReference type="Pfam" id="PF08240"/>
    </source>
</evidence>
<comment type="similarity">
    <text evidence="2 7">Belongs to the zinc-containing alcohol dehydrogenase family.</text>
</comment>
<dbReference type="Gene3D" id="3.90.180.10">
    <property type="entry name" value="Medium-chain alcohol dehydrogenases, catalytic domain"/>
    <property type="match status" value="1"/>
</dbReference>
<dbReference type="SUPFAM" id="SSF50129">
    <property type="entry name" value="GroES-like"/>
    <property type="match status" value="2"/>
</dbReference>
<evidence type="ECO:0000256" key="6">
    <source>
        <dbReference type="ARBA" id="ARBA00023027"/>
    </source>
</evidence>
<dbReference type="FunFam" id="3.40.50.720:FF:000003">
    <property type="entry name" value="S-(hydroxymethyl)glutathione dehydrogenase"/>
    <property type="match status" value="1"/>
</dbReference>
<organism evidence="10 11">
    <name type="scientific">Saccharopolyspora spinosa</name>
    <dbReference type="NCBI Taxonomy" id="60894"/>
    <lineage>
        <taxon>Bacteria</taxon>
        <taxon>Bacillati</taxon>
        <taxon>Actinomycetota</taxon>
        <taxon>Actinomycetes</taxon>
        <taxon>Pseudonocardiales</taxon>
        <taxon>Pseudonocardiaceae</taxon>
        <taxon>Saccharopolyspora</taxon>
    </lineage>
</organism>
<dbReference type="GO" id="GO:0008270">
    <property type="term" value="F:zinc ion binding"/>
    <property type="evidence" value="ECO:0007669"/>
    <property type="project" value="InterPro"/>
</dbReference>
<evidence type="ECO:0000256" key="3">
    <source>
        <dbReference type="ARBA" id="ARBA00022723"/>
    </source>
</evidence>
<dbReference type="PROSITE" id="PS00059">
    <property type="entry name" value="ADH_ZINC"/>
    <property type="match status" value="1"/>
</dbReference>
<keyword evidence="4 7" id="KW-0862">Zinc</keyword>
<dbReference type="Pfam" id="PF08240">
    <property type="entry name" value="ADH_N"/>
    <property type="match status" value="1"/>
</dbReference>
<keyword evidence="11" id="KW-1185">Reference proteome</keyword>
<keyword evidence="6" id="KW-0520">NAD</keyword>
<keyword evidence="5" id="KW-0560">Oxidoreductase</keyword>
<dbReference type="InterPro" id="IPR013154">
    <property type="entry name" value="ADH-like_N"/>
</dbReference>
<dbReference type="GO" id="GO:0051903">
    <property type="term" value="F:S-(hydroxymethyl)glutathione dehydrogenase [NAD(P)+] activity"/>
    <property type="evidence" value="ECO:0007669"/>
    <property type="project" value="TreeGrafter"/>
</dbReference>
<dbReference type="InterPro" id="IPR011032">
    <property type="entry name" value="GroES-like_sf"/>
</dbReference>
<evidence type="ECO:0000256" key="7">
    <source>
        <dbReference type="RuleBase" id="RU361277"/>
    </source>
</evidence>
<protein>
    <submittedName>
        <fullName evidence="10">Alcohol dehydrogenase/S-(Hydroxymethyl)glutathione dehydrogenase/alcohol dehydrogenase</fullName>
    </submittedName>
</protein>
<dbReference type="RefSeq" id="WP_101376626.1">
    <property type="nucleotide sequence ID" value="NZ_CP061007.1"/>
</dbReference>
<dbReference type="PANTHER" id="PTHR43880">
    <property type="entry name" value="ALCOHOL DEHYDROGENASE"/>
    <property type="match status" value="1"/>
</dbReference>
<reference evidence="10" key="1">
    <citation type="submission" date="2017-12" db="EMBL/GenBank/DDBJ databases">
        <title>Sequencing the genomes of 1000 Actinobacteria strains.</title>
        <authorList>
            <person name="Klenk H.-P."/>
        </authorList>
    </citation>
    <scope>NUCLEOTIDE SEQUENCE [LARGE SCALE GENOMIC DNA]</scope>
    <source>
        <strain evidence="10">DSM 44228</strain>
    </source>
</reference>
<feature type="domain" description="Alcohol dehydrogenase-like C-terminal" evidence="8">
    <location>
        <begin position="194"/>
        <end position="318"/>
    </location>
</feature>
<dbReference type="SUPFAM" id="SSF51735">
    <property type="entry name" value="NAD(P)-binding Rossmann-fold domains"/>
    <property type="match status" value="1"/>
</dbReference>
<comment type="cofactor">
    <cofactor evidence="1 7">
        <name>Zn(2+)</name>
        <dbReference type="ChEBI" id="CHEBI:29105"/>
    </cofactor>
</comment>
<dbReference type="InterPro" id="IPR036291">
    <property type="entry name" value="NAD(P)-bd_dom_sf"/>
</dbReference>
<dbReference type="Proteomes" id="UP000233786">
    <property type="component" value="Unassembled WGS sequence"/>
</dbReference>
<evidence type="ECO:0000259" key="8">
    <source>
        <dbReference type="Pfam" id="PF00107"/>
    </source>
</evidence>
<keyword evidence="3 7" id="KW-0479">Metal-binding</keyword>
<dbReference type="EMBL" id="PJNB01000001">
    <property type="protein sequence ID" value="PKW16433.1"/>
    <property type="molecule type" value="Genomic_DNA"/>
</dbReference>
<name>A0A2N3Y0L1_SACSN</name>
<evidence type="ECO:0000313" key="10">
    <source>
        <dbReference type="EMBL" id="PKW16433.1"/>
    </source>
</evidence>
<gene>
    <name evidence="10" type="ORF">A8926_4263</name>
</gene>
<dbReference type="AlphaFoldDB" id="A0A2N3Y0L1"/>
<dbReference type="PANTHER" id="PTHR43880:SF12">
    <property type="entry name" value="ALCOHOL DEHYDROGENASE CLASS-3"/>
    <property type="match status" value="1"/>
</dbReference>
<evidence type="ECO:0000256" key="5">
    <source>
        <dbReference type="ARBA" id="ARBA00023002"/>
    </source>
</evidence>
<dbReference type="Pfam" id="PF00107">
    <property type="entry name" value="ADH_zinc_N"/>
    <property type="match status" value="1"/>
</dbReference>
<evidence type="ECO:0000256" key="2">
    <source>
        <dbReference type="ARBA" id="ARBA00008072"/>
    </source>
</evidence>
<dbReference type="STRING" id="994479.GCA_000194155_07210"/>
<comment type="caution">
    <text evidence="10">The sequence shown here is derived from an EMBL/GenBank/DDBJ whole genome shotgun (WGS) entry which is preliminary data.</text>
</comment>
<proteinExistence type="inferred from homology"/>
<dbReference type="Gene3D" id="3.40.50.720">
    <property type="entry name" value="NAD(P)-binding Rossmann-like Domain"/>
    <property type="match status" value="1"/>
</dbReference>
<dbReference type="OrthoDB" id="3265141at2"/>
<sequence length="371" mass="38949">MPLPIRAAVLEQPGEPLRIRDVLLDDPLDHEVVVHTDRVGLCHSDLHYVKGSLSISTPAVLGHEVVGVVERVGSAVTRVAQGDRVVTTITPSCGLCAFCMGGRPTQCARVSETRRRDRPKLIKHDGTAVEALGSIGAFAEAFLVGEESLAKVSTRIPSSAACLLGCCVTTGVGAAVHGAQITPQDTVAVIGCGGIGIAAIQGARIAGARRIVAIDAVADKLDLARKFGATDVVRASRDAEATADDVREILPGGVNHAIEAVGRPQTAELAFNILAPTGKATILGLMPEGERLSIPADALVCGDRVLQGAYMGANRFLSDVEMFTDHYLAGRLDLDSMVTAELPFDQINEGFTAMSDPTAVRIILRLNQGEK</sequence>